<gene>
    <name evidence="2" type="ORF">AWB68_04506</name>
</gene>
<sequence length="129" mass="14566">MKLLLDTHLLVWAAADDPALPGEARTAIEDTENTLYFSVASLWEIVIKSALGRDDFQVDARVFRRNLLDAGYEELSIEAQHAFEVAALPPLHKDPFDRLLVGQAMSEGIVLLTHDEQIKRYDFAPVRYV</sequence>
<comment type="caution">
    <text evidence="2">The sequence shown here is derived from an EMBL/GenBank/DDBJ whole genome shotgun (WGS) entry which is preliminary data.</text>
</comment>
<keyword evidence="3" id="KW-1185">Reference proteome</keyword>
<evidence type="ECO:0000313" key="3">
    <source>
        <dbReference type="Proteomes" id="UP000054770"/>
    </source>
</evidence>
<dbReference type="PANTHER" id="PTHR36173">
    <property type="entry name" value="RIBONUCLEASE VAPC16-RELATED"/>
    <property type="match status" value="1"/>
</dbReference>
<reference evidence="2" key="1">
    <citation type="submission" date="2016-01" db="EMBL/GenBank/DDBJ databases">
        <authorList>
            <person name="Peeters C."/>
        </authorList>
    </citation>
    <scope>NUCLEOTIDE SEQUENCE [LARGE SCALE GENOMIC DNA]</scope>
    <source>
        <strain evidence="2">LMG 22940</strain>
    </source>
</reference>
<protein>
    <submittedName>
        <fullName evidence="2">PilT domain-containing protein</fullName>
    </submittedName>
</protein>
<accession>A0A158K020</accession>
<dbReference type="InterPro" id="IPR041705">
    <property type="entry name" value="PIN_Sll0205"/>
</dbReference>
<feature type="domain" description="PIN" evidence="1">
    <location>
        <begin position="4"/>
        <end position="123"/>
    </location>
</feature>
<evidence type="ECO:0000313" key="2">
    <source>
        <dbReference type="EMBL" id="SAL73921.1"/>
    </source>
</evidence>
<organism evidence="2 3">
    <name type="scientific">Caballeronia choica</name>
    <dbReference type="NCBI Taxonomy" id="326476"/>
    <lineage>
        <taxon>Bacteria</taxon>
        <taxon>Pseudomonadati</taxon>
        <taxon>Pseudomonadota</taxon>
        <taxon>Betaproteobacteria</taxon>
        <taxon>Burkholderiales</taxon>
        <taxon>Burkholderiaceae</taxon>
        <taxon>Caballeronia</taxon>
    </lineage>
</organism>
<dbReference type="InterPro" id="IPR029060">
    <property type="entry name" value="PIN-like_dom_sf"/>
</dbReference>
<dbReference type="SUPFAM" id="SSF88723">
    <property type="entry name" value="PIN domain-like"/>
    <property type="match status" value="1"/>
</dbReference>
<dbReference type="OrthoDB" id="9798990at2"/>
<dbReference type="EMBL" id="FCON02000054">
    <property type="protein sequence ID" value="SAL73921.1"/>
    <property type="molecule type" value="Genomic_DNA"/>
</dbReference>
<evidence type="ECO:0000259" key="1">
    <source>
        <dbReference type="Pfam" id="PF01850"/>
    </source>
</evidence>
<dbReference type="AlphaFoldDB" id="A0A158K020"/>
<proteinExistence type="predicted"/>
<dbReference type="InterPro" id="IPR052919">
    <property type="entry name" value="TA_system_RNase"/>
</dbReference>
<dbReference type="CDD" id="cd09872">
    <property type="entry name" value="PIN_Sll0205-like"/>
    <property type="match status" value="1"/>
</dbReference>
<dbReference type="Pfam" id="PF01850">
    <property type="entry name" value="PIN"/>
    <property type="match status" value="1"/>
</dbReference>
<dbReference type="Proteomes" id="UP000054770">
    <property type="component" value="Unassembled WGS sequence"/>
</dbReference>
<name>A0A158K020_9BURK</name>
<dbReference type="RefSeq" id="WP_087646574.1">
    <property type="nucleotide sequence ID" value="NZ_FCON02000054.1"/>
</dbReference>
<dbReference type="InterPro" id="IPR002716">
    <property type="entry name" value="PIN_dom"/>
</dbReference>
<dbReference type="Gene3D" id="3.40.50.1010">
    <property type="entry name" value="5'-nuclease"/>
    <property type="match status" value="1"/>
</dbReference>
<dbReference type="PANTHER" id="PTHR36173:SF2">
    <property type="entry name" value="RIBONUCLEASE VAPC16"/>
    <property type="match status" value="1"/>
</dbReference>